<name>A0A9W8NT98_9AGAR</name>
<dbReference type="PROSITE" id="PS51468">
    <property type="entry name" value="VIT"/>
    <property type="match status" value="1"/>
</dbReference>
<dbReference type="SUPFAM" id="SSF53300">
    <property type="entry name" value="vWA-like"/>
    <property type="match status" value="1"/>
</dbReference>
<feature type="region of interest" description="Disordered" evidence="1">
    <location>
        <begin position="751"/>
        <end position="865"/>
    </location>
</feature>
<dbReference type="AlphaFoldDB" id="A0A9W8NT98"/>
<comment type="caution">
    <text evidence="4">The sequence shown here is derived from an EMBL/GenBank/DDBJ whole genome shotgun (WGS) entry which is preliminary data.</text>
</comment>
<dbReference type="Proteomes" id="UP001142393">
    <property type="component" value="Unassembled WGS sequence"/>
</dbReference>
<evidence type="ECO:0000259" key="2">
    <source>
        <dbReference type="PROSITE" id="PS50234"/>
    </source>
</evidence>
<dbReference type="Pfam" id="PF13768">
    <property type="entry name" value="VWA_3"/>
    <property type="match status" value="1"/>
</dbReference>
<feature type="region of interest" description="Disordered" evidence="1">
    <location>
        <begin position="542"/>
        <end position="566"/>
    </location>
</feature>
<dbReference type="InterPro" id="IPR036465">
    <property type="entry name" value="vWFA_dom_sf"/>
</dbReference>
<dbReference type="InterPro" id="IPR013694">
    <property type="entry name" value="VIT"/>
</dbReference>
<feature type="domain" description="VIT" evidence="3">
    <location>
        <begin position="11"/>
        <end position="141"/>
    </location>
</feature>
<evidence type="ECO:0000256" key="1">
    <source>
        <dbReference type="SAM" id="MobiDB-lite"/>
    </source>
</evidence>
<feature type="compositionally biased region" description="Basic and acidic residues" evidence="1">
    <location>
        <begin position="797"/>
        <end position="809"/>
    </location>
</feature>
<evidence type="ECO:0000313" key="5">
    <source>
        <dbReference type="Proteomes" id="UP001142393"/>
    </source>
</evidence>
<dbReference type="InterPro" id="IPR002035">
    <property type="entry name" value="VWF_A"/>
</dbReference>
<dbReference type="EMBL" id="JANVFU010000015">
    <property type="protein sequence ID" value="KAJ3740251.1"/>
    <property type="molecule type" value="Genomic_DNA"/>
</dbReference>
<gene>
    <name evidence="4" type="ORF">DFH05DRAFT_1559968</name>
</gene>
<feature type="compositionally biased region" description="Polar residues" evidence="1">
    <location>
        <begin position="822"/>
        <end position="836"/>
    </location>
</feature>
<sequence length="970" mass="104869">MARTSILSRSTHNCYLYDATTGDELLLDGCCTNVLIVDIHASVTLSQRFTNTSSTAVSSAVYTFGLMSGSAVCGFEMIKPDGTRVEGVVKEREEASREYEQAIKAGKTASLGQQETADVFSIAVGNILPSETVEIHLRYLQLLMDDEKKDQVKFIFPRTYAQRYGQAPTNNSSNATTAHQAFKMNVIVQQSGVIKSISCPSAHPIQLELGFPDGFEPLSEDRSHFASVKLTDTSGFLTQDVTLVVSATDLDSPRCFMERHPSLNHETTAMALTFVPRFTLPDIKGEMEYVFVVDRSGSMRGERIRLVREALVVLLRGLPTSGTTFNIISFGTNATKLWDTSRQYSQTTLEEATNHVDVMQADYGGTEIASALSLAYSSLPKPLGRPVAVILLTDGSAWDVSTCVSHTQTALSTLPHSTPDSFIRVFTVGIGDGASSDTCDSIARAGNGMAVYVKQGEAIAGKCARVVRAARSPQVVNIVVSWMGHGVDGGGADLEHGILAQDGDQEGIEGNDDDFEMVTNIRNEAESDVPANVAPLSLFNIDDDDQQATGPPPAPDPRLPPPPTIQQAPLLLTNIFPGTRTQVYAVIRTPQSEIDSEGERLPKSVKIRGVVSTTGTLVELDVPVSRLLRPLKSVNNLDSGDGASSSLHHFEQLFLHILAAKALIIDRQDGKHAFPTSIADEIQTNDELREAYLKKEIVRLGTTYGLTSKHTSFVAVDHRVVGGSAVSGSSSINHTSDDNIIPVSGLSKRRIAVQSQRRGSGKAARTQLAPIAARKAATPVTVNAPAGSESSSSSSDKPYELRSRRESSRVHVALRPRPVSFATRSSTTTSQDQGPDQETPRKRMRSSKSSAVPTPTPSIASHISAPTSMIIPKTLTSSDRLTAIARLQQFNGITESVQEVEVKLAAVNIDGDVGATVLAWAWMDGAESVGDEVLGMKEKAREWVEGRIERTEYFLDVKEKVVHAMTSWMW</sequence>
<dbReference type="Gene3D" id="3.40.50.410">
    <property type="entry name" value="von Willebrand factor, type A domain"/>
    <property type="match status" value="1"/>
</dbReference>
<accession>A0A9W8NT98</accession>
<feature type="domain" description="VWFA" evidence="2">
    <location>
        <begin position="288"/>
        <end position="452"/>
    </location>
</feature>
<dbReference type="SMART" id="SM00327">
    <property type="entry name" value="VWA"/>
    <property type="match status" value="1"/>
</dbReference>
<proteinExistence type="predicted"/>
<protein>
    <submittedName>
        <fullName evidence="4">von Willebrand factor type A domain-containing protein</fullName>
    </submittedName>
</protein>
<evidence type="ECO:0000313" key="4">
    <source>
        <dbReference type="EMBL" id="KAJ3740251.1"/>
    </source>
</evidence>
<dbReference type="Pfam" id="PF08487">
    <property type="entry name" value="VIT"/>
    <property type="match status" value="1"/>
</dbReference>
<reference evidence="4 5" key="1">
    <citation type="journal article" date="2023" name="Proc. Natl. Acad. Sci. U.S.A.">
        <title>A global phylogenomic analysis of the shiitake genus Lentinula.</title>
        <authorList>
            <person name="Sierra-Patev S."/>
            <person name="Min B."/>
            <person name="Naranjo-Ortiz M."/>
            <person name="Looney B."/>
            <person name="Konkel Z."/>
            <person name="Slot J.C."/>
            <person name="Sakamoto Y."/>
            <person name="Steenwyk J.L."/>
            <person name="Rokas A."/>
            <person name="Carro J."/>
            <person name="Camarero S."/>
            <person name="Ferreira P."/>
            <person name="Molpeceres G."/>
            <person name="Ruiz-Duenas F.J."/>
            <person name="Serrano A."/>
            <person name="Henrissat B."/>
            <person name="Drula E."/>
            <person name="Hughes K.W."/>
            <person name="Mata J.L."/>
            <person name="Ishikawa N.K."/>
            <person name="Vargas-Isla R."/>
            <person name="Ushijima S."/>
            <person name="Smith C.A."/>
            <person name="Donoghue J."/>
            <person name="Ahrendt S."/>
            <person name="Andreopoulos W."/>
            <person name="He G."/>
            <person name="LaButti K."/>
            <person name="Lipzen A."/>
            <person name="Ng V."/>
            <person name="Riley R."/>
            <person name="Sandor L."/>
            <person name="Barry K."/>
            <person name="Martinez A.T."/>
            <person name="Xiao Y."/>
            <person name="Gibbons J.G."/>
            <person name="Terashima K."/>
            <person name="Grigoriev I.V."/>
            <person name="Hibbett D."/>
        </authorList>
    </citation>
    <scope>NUCLEOTIDE SEQUENCE [LARGE SCALE GENOMIC DNA]</scope>
    <source>
        <strain evidence="4 5">TFB7810</strain>
    </source>
</reference>
<dbReference type="PANTHER" id="PTHR45737:SF6">
    <property type="entry name" value="VON WILLEBRAND FACTOR A DOMAIN-CONTAINING PROTEIN 5A"/>
    <property type="match status" value="1"/>
</dbReference>
<feature type="compositionally biased region" description="Pro residues" evidence="1">
    <location>
        <begin position="550"/>
        <end position="564"/>
    </location>
</feature>
<dbReference type="SMART" id="SM00609">
    <property type="entry name" value="VIT"/>
    <property type="match status" value="1"/>
</dbReference>
<dbReference type="PROSITE" id="PS50234">
    <property type="entry name" value="VWFA"/>
    <property type="match status" value="1"/>
</dbReference>
<feature type="compositionally biased region" description="Polar residues" evidence="1">
    <location>
        <begin position="847"/>
        <end position="865"/>
    </location>
</feature>
<keyword evidence="5" id="KW-1185">Reference proteome</keyword>
<evidence type="ECO:0000259" key="3">
    <source>
        <dbReference type="PROSITE" id="PS51468"/>
    </source>
</evidence>
<dbReference type="PANTHER" id="PTHR45737">
    <property type="entry name" value="VON WILLEBRAND FACTOR A DOMAIN-CONTAINING PROTEIN 5A"/>
    <property type="match status" value="1"/>
</dbReference>
<organism evidence="4 5">
    <name type="scientific">Lentinula detonsa</name>
    <dbReference type="NCBI Taxonomy" id="2804962"/>
    <lineage>
        <taxon>Eukaryota</taxon>
        <taxon>Fungi</taxon>
        <taxon>Dikarya</taxon>
        <taxon>Basidiomycota</taxon>
        <taxon>Agaricomycotina</taxon>
        <taxon>Agaricomycetes</taxon>
        <taxon>Agaricomycetidae</taxon>
        <taxon>Agaricales</taxon>
        <taxon>Marasmiineae</taxon>
        <taxon>Omphalotaceae</taxon>
        <taxon>Lentinula</taxon>
    </lineage>
</organism>